<evidence type="ECO:0000313" key="2">
    <source>
        <dbReference type="Proteomes" id="UP000412311"/>
    </source>
</evidence>
<accession>A0A5E7V2J9</accession>
<dbReference type="AlphaFoldDB" id="A0A5E7V2J9"/>
<proteinExistence type="predicted"/>
<evidence type="ECO:0000313" key="1">
    <source>
        <dbReference type="EMBL" id="VVQ17921.1"/>
    </source>
</evidence>
<dbReference type="Proteomes" id="UP000412311">
    <property type="component" value="Unassembled WGS sequence"/>
</dbReference>
<gene>
    <name evidence="1" type="ORF">PS925_04364</name>
</gene>
<name>A0A5E7V2J9_PSEFL</name>
<dbReference type="AntiFam" id="ANF00098">
    <property type="entry name" value="Shadow ORF (opposite leuC)"/>
</dbReference>
<dbReference type="EMBL" id="CABVJG010000014">
    <property type="protein sequence ID" value="VVQ17921.1"/>
    <property type="molecule type" value="Genomic_DNA"/>
</dbReference>
<reference evidence="1 2" key="1">
    <citation type="submission" date="2019-09" db="EMBL/GenBank/DDBJ databases">
        <authorList>
            <person name="Chandra G."/>
            <person name="Truman W A."/>
        </authorList>
    </citation>
    <scope>NUCLEOTIDE SEQUENCE [LARGE SCALE GENOMIC DNA]</scope>
    <source>
        <strain evidence="1">PS925</strain>
    </source>
</reference>
<organism evidence="1 2">
    <name type="scientific">Pseudomonas fluorescens</name>
    <dbReference type="NCBI Taxonomy" id="294"/>
    <lineage>
        <taxon>Bacteria</taxon>
        <taxon>Pseudomonadati</taxon>
        <taxon>Pseudomonadota</taxon>
        <taxon>Gammaproteobacteria</taxon>
        <taxon>Pseudomonadales</taxon>
        <taxon>Pseudomonadaceae</taxon>
        <taxon>Pseudomonas</taxon>
    </lineage>
</organism>
<sequence length="280" mass="31742">MQIDEVAEGLRHIRQRHAILRAFRSGQTRFDAAHVQREAIGEYRFLTGQAPQSLRFGVRLDQFHHFRWPAGQAQVFQRHVINREEAARRAIFRGHVGDGRTVGQWQISEAVTVELDEFAHYAFLAQHLRDGQHQVGGGDAFLEFAGQFEADHFRDQHRHRLPEHRRFCFDPADAPAEYAEAVDHRCVRIGADQRVGERIGAAVLILGPHGAPEVFEVDLVADPGARWHHAEIVEGALAPTEEGVTFAVALHFDVDVLLERIGGGELVDHHRVVDHQVHRR</sequence>
<protein>
    <submittedName>
        <fullName evidence="1">Uncharacterized protein</fullName>
    </submittedName>
</protein>